<dbReference type="InterPro" id="IPR050976">
    <property type="entry name" value="Snaclec"/>
</dbReference>
<dbReference type="SMART" id="SM00042">
    <property type="entry name" value="CUB"/>
    <property type="match status" value="1"/>
</dbReference>
<dbReference type="InterPro" id="IPR016187">
    <property type="entry name" value="CTDL_fold"/>
</dbReference>
<proteinExistence type="predicted"/>
<dbReference type="Pfam" id="PF00431">
    <property type="entry name" value="CUB"/>
    <property type="match status" value="1"/>
</dbReference>
<dbReference type="EMBL" id="CATQJL010000001">
    <property type="protein sequence ID" value="CAJ0591969.1"/>
    <property type="molecule type" value="Genomic_DNA"/>
</dbReference>
<feature type="domain" description="C-type lectin" evidence="4">
    <location>
        <begin position="160"/>
        <end position="274"/>
    </location>
</feature>
<dbReference type="CDD" id="cd00041">
    <property type="entry name" value="CUB"/>
    <property type="match status" value="1"/>
</dbReference>
<comment type="caution">
    <text evidence="5">The sequence shown here is derived from an EMBL/GenBank/DDBJ whole genome shotgun (WGS) entry which is preliminary data.</text>
</comment>
<dbReference type="InterPro" id="IPR000859">
    <property type="entry name" value="CUB_dom"/>
</dbReference>
<dbReference type="AlphaFoldDB" id="A0AA36GGX4"/>
<dbReference type="SMART" id="SM00034">
    <property type="entry name" value="CLECT"/>
    <property type="match status" value="2"/>
</dbReference>
<dbReference type="SUPFAM" id="SSF56436">
    <property type="entry name" value="C-type lectin-like"/>
    <property type="match status" value="2"/>
</dbReference>
<accession>A0AA36GGX4</accession>
<feature type="domain" description="CUB" evidence="3">
    <location>
        <begin position="298"/>
        <end position="407"/>
    </location>
</feature>
<comment type="caution">
    <text evidence="2">Lacks conserved residue(s) required for the propagation of feature annotation.</text>
</comment>
<dbReference type="CDD" id="cd00037">
    <property type="entry name" value="CLECT"/>
    <property type="match status" value="2"/>
</dbReference>
<dbReference type="InterPro" id="IPR035914">
    <property type="entry name" value="Sperma_CUB_dom_sf"/>
</dbReference>
<dbReference type="InterPro" id="IPR016186">
    <property type="entry name" value="C-type_lectin-like/link_sf"/>
</dbReference>
<gene>
    <name evidence="5" type="ORF">CYNAS_LOCUS3952</name>
</gene>
<name>A0AA36GGX4_CYLNA</name>
<dbReference type="PROSITE" id="PS01180">
    <property type="entry name" value="CUB"/>
    <property type="match status" value="1"/>
</dbReference>
<evidence type="ECO:0000313" key="6">
    <source>
        <dbReference type="Proteomes" id="UP001176961"/>
    </source>
</evidence>
<sequence length="484" mass="53264">MLSAVHLAILVELGTHATKYDNKLSKNCSSDPIQVFANHSSYLDASVQCSNDGGRLASIHNAFTNALIQDLAEKADTMVWLGLRCPDENAKNCRWDDGQGAPDQYSAFYPGYPSGIAECVFMMIDGAPSGKWVTGDCNNMLIGFVCEVEAKASCGDYDHYGDYCYKGYNQTLPQIDAESQCQNECGHLVSIHSVDENQMILDRYTGNVNFVRVGLQTNGKMFAWSDNTTFDYNNIGYSSSTIGECIALSAIDDVVSRGEWMSVSCTQQLPFICKREGDCFKSTTPEVTTPVTLAPLTCSSPYSMDQNGTFYSPGFPNSYHNSKACYYILTVEQEKVVQLHFAYLQLSQSSSIGLFNSITDSTPFMNITTSVSSSQYFTSTSNVMKMIFVAGSDGDGINRWEANFSPKENVITTSPMVTITPSPTNPSGCNQNSVAPINITSPNYPRNYPALMQCRYQLTTDSKHRQVRDMVTMGDQGKSYSGYV</sequence>
<feature type="domain" description="C-type lectin" evidence="4">
    <location>
        <begin position="41"/>
        <end position="138"/>
    </location>
</feature>
<dbReference type="PROSITE" id="PS50041">
    <property type="entry name" value="C_TYPE_LECTIN_2"/>
    <property type="match status" value="2"/>
</dbReference>
<evidence type="ECO:0000256" key="1">
    <source>
        <dbReference type="ARBA" id="ARBA00023157"/>
    </source>
</evidence>
<feature type="disulfide bond" evidence="2">
    <location>
        <begin position="298"/>
        <end position="325"/>
    </location>
</feature>
<keyword evidence="6" id="KW-1185">Reference proteome</keyword>
<protein>
    <submittedName>
        <fullName evidence="5">Uncharacterized protein</fullName>
    </submittedName>
</protein>
<dbReference type="Gene3D" id="2.60.120.290">
    <property type="entry name" value="Spermadhesin, CUB domain"/>
    <property type="match status" value="2"/>
</dbReference>
<keyword evidence="1 2" id="KW-1015">Disulfide bond</keyword>
<evidence type="ECO:0000259" key="3">
    <source>
        <dbReference type="PROSITE" id="PS01180"/>
    </source>
</evidence>
<evidence type="ECO:0000256" key="2">
    <source>
        <dbReference type="PROSITE-ProRule" id="PRU00059"/>
    </source>
</evidence>
<dbReference type="Pfam" id="PF00059">
    <property type="entry name" value="Lectin_C"/>
    <property type="match status" value="2"/>
</dbReference>
<dbReference type="PANTHER" id="PTHR22991">
    <property type="entry name" value="PROTEIN CBG13490"/>
    <property type="match status" value="1"/>
</dbReference>
<dbReference type="Gene3D" id="3.10.100.10">
    <property type="entry name" value="Mannose-Binding Protein A, subunit A"/>
    <property type="match status" value="2"/>
</dbReference>
<evidence type="ECO:0000259" key="4">
    <source>
        <dbReference type="PROSITE" id="PS50041"/>
    </source>
</evidence>
<dbReference type="PANTHER" id="PTHR22991:SF41">
    <property type="entry name" value="CUB DOMAIN-CONTAINING PROTEIN-RELATED"/>
    <property type="match status" value="1"/>
</dbReference>
<evidence type="ECO:0000313" key="5">
    <source>
        <dbReference type="EMBL" id="CAJ0591969.1"/>
    </source>
</evidence>
<reference evidence="5" key="1">
    <citation type="submission" date="2023-07" db="EMBL/GenBank/DDBJ databases">
        <authorList>
            <consortium name="CYATHOMIX"/>
        </authorList>
    </citation>
    <scope>NUCLEOTIDE SEQUENCE</scope>
    <source>
        <strain evidence="5">N/A</strain>
    </source>
</reference>
<dbReference type="SUPFAM" id="SSF49854">
    <property type="entry name" value="Spermadhesin, CUB domain"/>
    <property type="match status" value="2"/>
</dbReference>
<organism evidence="5 6">
    <name type="scientific">Cylicocyclus nassatus</name>
    <name type="common">Nematode worm</name>
    <dbReference type="NCBI Taxonomy" id="53992"/>
    <lineage>
        <taxon>Eukaryota</taxon>
        <taxon>Metazoa</taxon>
        <taxon>Ecdysozoa</taxon>
        <taxon>Nematoda</taxon>
        <taxon>Chromadorea</taxon>
        <taxon>Rhabditida</taxon>
        <taxon>Rhabditina</taxon>
        <taxon>Rhabditomorpha</taxon>
        <taxon>Strongyloidea</taxon>
        <taxon>Strongylidae</taxon>
        <taxon>Cylicocyclus</taxon>
    </lineage>
</organism>
<dbReference type="InterPro" id="IPR001304">
    <property type="entry name" value="C-type_lectin-like"/>
</dbReference>
<dbReference type="Proteomes" id="UP001176961">
    <property type="component" value="Unassembled WGS sequence"/>
</dbReference>